<dbReference type="EMBL" id="GEDG01024459">
    <property type="protein sequence ID" value="JAP15961.1"/>
    <property type="molecule type" value="Transcribed_RNA"/>
</dbReference>
<dbReference type="InterPro" id="IPR000095">
    <property type="entry name" value="CRIB_dom"/>
</dbReference>
<evidence type="ECO:0000256" key="1">
    <source>
        <dbReference type="SAM" id="MobiDB-lite"/>
    </source>
</evidence>
<dbReference type="SMART" id="SM00285">
    <property type="entry name" value="PBD"/>
    <property type="match status" value="1"/>
</dbReference>
<sequence>MRYRMERFVLLPFSVGCISESSVAIGHQQHKSSSIHQPNLIPTKMLEEEKEEEEDDEKNLEGENLKNQLGLPKFQRLFKNFKNLSHLFVDKDQMEEEEEEMGMEIGLPTDVKHVTHIGIDGGEVNNSLILNSTKTNWDYLNLKSPNHDLLTQFSSNFSFPNMANHSPNHTSMATSS</sequence>
<feature type="domain" description="CRIB" evidence="2">
    <location>
        <begin position="105"/>
        <end position="118"/>
    </location>
</feature>
<feature type="compositionally biased region" description="Acidic residues" evidence="1">
    <location>
        <begin position="48"/>
        <end position="58"/>
    </location>
</feature>
<dbReference type="PANTHER" id="PTHR46931">
    <property type="entry name" value="CRIB DOMAIN-CONTAINING PROTEIN RIC2"/>
    <property type="match status" value="1"/>
</dbReference>
<name>A0A0V0H7R7_SOLCH</name>
<dbReference type="PROSITE" id="PS50108">
    <property type="entry name" value="CRIB"/>
    <property type="match status" value="1"/>
</dbReference>
<organism evidence="3">
    <name type="scientific">Solanum chacoense</name>
    <name type="common">Chaco potato</name>
    <dbReference type="NCBI Taxonomy" id="4108"/>
    <lineage>
        <taxon>Eukaryota</taxon>
        <taxon>Viridiplantae</taxon>
        <taxon>Streptophyta</taxon>
        <taxon>Embryophyta</taxon>
        <taxon>Tracheophyta</taxon>
        <taxon>Spermatophyta</taxon>
        <taxon>Magnoliopsida</taxon>
        <taxon>eudicotyledons</taxon>
        <taxon>Gunneridae</taxon>
        <taxon>Pentapetalae</taxon>
        <taxon>asterids</taxon>
        <taxon>lamiids</taxon>
        <taxon>Solanales</taxon>
        <taxon>Solanaceae</taxon>
        <taxon>Solanoideae</taxon>
        <taxon>Solaneae</taxon>
        <taxon>Solanum</taxon>
    </lineage>
</organism>
<reference evidence="3" key="1">
    <citation type="submission" date="2015-12" db="EMBL/GenBank/DDBJ databases">
        <title>Gene expression during late stages of embryo sac development: a critical building block for successful pollen-pistil interactions.</title>
        <authorList>
            <person name="Liu Y."/>
            <person name="Joly V."/>
            <person name="Sabar M."/>
            <person name="Matton D.P."/>
        </authorList>
    </citation>
    <scope>NUCLEOTIDE SEQUENCE</scope>
</reference>
<dbReference type="Pfam" id="PF00786">
    <property type="entry name" value="PBD"/>
    <property type="match status" value="1"/>
</dbReference>
<feature type="region of interest" description="Disordered" evidence="1">
    <location>
        <begin position="47"/>
        <end position="66"/>
    </location>
</feature>
<evidence type="ECO:0000259" key="2">
    <source>
        <dbReference type="PROSITE" id="PS50108"/>
    </source>
</evidence>
<dbReference type="AlphaFoldDB" id="A0A0V0H7R7"/>
<dbReference type="PANTHER" id="PTHR46931:SF15">
    <property type="entry name" value="CRIB DOMAIN-CONTAINING PROTEIN"/>
    <property type="match status" value="1"/>
</dbReference>
<dbReference type="InterPro" id="IPR044509">
    <property type="entry name" value="RIC2/4"/>
</dbReference>
<proteinExistence type="predicted"/>
<accession>A0A0V0H7R7</accession>
<protein>
    <submittedName>
        <fullName evidence="3">Putative CRIB domain-containing protein RIC4-like</fullName>
    </submittedName>
</protein>
<evidence type="ECO:0000313" key="3">
    <source>
        <dbReference type="EMBL" id="JAP15961.1"/>
    </source>
</evidence>